<dbReference type="EMBL" id="FN995097">
    <property type="protein sequence ID" value="CBN86552.1"/>
    <property type="molecule type" value="Genomic_DNA"/>
</dbReference>
<gene>
    <name evidence="1" type="ordered locus">NLA_3110</name>
</gene>
<name>E4ZB25_NEIL0</name>
<reference evidence="1 2" key="1">
    <citation type="journal article" date="2010" name="BMC Genomics">
        <title>Independent evolution of the core and accessory gene sets in the genus Neisseria: insights gained from the genome of Neisseria lactamica isolate 020-06.</title>
        <authorList>
            <person name="Bennett J.S."/>
            <person name="Bentley S.D."/>
            <person name="Vernikos G.S."/>
            <person name="Quail M.A."/>
            <person name="Cherevach I."/>
            <person name="White B."/>
            <person name="Parkhill J."/>
            <person name="Maiden M.C."/>
        </authorList>
    </citation>
    <scope>NUCLEOTIDE SEQUENCE [LARGE SCALE GENOMIC DNA]</scope>
    <source>
        <strain evidence="1 2">020-06</strain>
    </source>
</reference>
<evidence type="ECO:0000313" key="2">
    <source>
        <dbReference type="Proteomes" id="UP000008723"/>
    </source>
</evidence>
<organism evidence="1 2">
    <name type="scientific">Neisseria lactamica (strain 020-06)</name>
    <dbReference type="NCBI Taxonomy" id="489653"/>
    <lineage>
        <taxon>Bacteria</taxon>
        <taxon>Pseudomonadati</taxon>
        <taxon>Pseudomonadota</taxon>
        <taxon>Betaproteobacteria</taxon>
        <taxon>Neisseriales</taxon>
        <taxon>Neisseriaceae</taxon>
        <taxon>Neisseria</taxon>
    </lineage>
</organism>
<accession>E4ZB25</accession>
<dbReference type="AlphaFoldDB" id="E4ZB25"/>
<dbReference type="KEGG" id="nla:NLA_3110"/>
<evidence type="ECO:0000313" key="1">
    <source>
        <dbReference type="EMBL" id="CBN86552.1"/>
    </source>
</evidence>
<protein>
    <submittedName>
        <fullName evidence="1">Uncharacterized protein</fullName>
    </submittedName>
</protein>
<sequence>MDEPYQPLFFLSTGFHLQPPKNLKKVKQRFIFFKKINK</sequence>
<dbReference type="Proteomes" id="UP000008723">
    <property type="component" value="Chromosome"/>
</dbReference>
<proteinExistence type="predicted"/>
<dbReference type="HOGENOM" id="CLU_3330591_0_0_4"/>